<dbReference type="Gene3D" id="3.30.9.10">
    <property type="entry name" value="D-Amino Acid Oxidase, subunit A, domain 2"/>
    <property type="match status" value="1"/>
</dbReference>
<proteinExistence type="predicted"/>
<sequence length="600" mass="64918">MAKTVETDVLVVGAGPAGAISALLLSTYGIRTIMINKYGSTSPGPRAHITNQRAMEILRDLDLEEPAKALATPQEKMGHVFARSLVDEEFGRIYSWSTHPEAKARHDLASPCAICDLPQYYFEPLVTAQCALRGSDVRLRTEYVSHVQDADGVTATLRDLLTDTDYQVRAKYLIGADGARSKVAQDIGLPFEGRMATGDSGSLNIEFTADLSALVQHRPSDMFWLLQTGSGLNGTGVGVLRMVRPWHKWVCVWGYELANGAPQLSTEQARAVVQKLIGTDDIPVTIDGMSTWTINQQYAGRNSAGRVFCMGDAVHRHSPMGGLGLNTSVQDAYNLAWKLAAVIKGQAGAELLASFDAERSPIAKQIVDYTASTFATLPPMFAALGIPPAPTEQDMDLAIARLKEPTEDAALRRTALRKAIDETIVIFGGGHGVEMNQRYRSGAIVSDGSEDPGFARDERLFHQPSTRPGAHLPHAWLTSDHRRVSTLDLCGKGRFTLLTGLAGSAWAKDAEEVQRELGIDLRVHVIGPGQPYEDAWGDFAAASEVGESGLLLVRPDMFVAWRAADAADAGSGRLLEVMRTILHAPEARSREPELAIAKTG</sequence>
<dbReference type="InterPro" id="IPR036188">
    <property type="entry name" value="FAD/NAD-bd_sf"/>
</dbReference>
<name>A0A9J9LEU2_RHIWR</name>
<dbReference type="GO" id="GO:0016709">
    <property type="term" value="F:oxidoreductase activity, acting on paired donors, with incorporation or reduction of molecular oxygen, NAD(P)H as one donor, and incorporation of one atom of oxygen"/>
    <property type="evidence" value="ECO:0007669"/>
    <property type="project" value="UniProtKB-ARBA"/>
</dbReference>
<dbReference type="Proteomes" id="UP000001989">
    <property type="component" value="Chromosome"/>
</dbReference>
<organism evidence="4 5">
    <name type="scientific">Rhizorhabdus wittichii (strain DSM 6014 / CCUG 31198 / JCM 15750 / NBRC 105917 / EY 4224 / RW1)</name>
    <name type="common">Sphingomonas wittichii</name>
    <dbReference type="NCBI Taxonomy" id="392499"/>
    <lineage>
        <taxon>Bacteria</taxon>
        <taxon>Pseudomonadati</taxon>
        <taxon>Pseudomonadota</taxon>
        <taxon>Alphaproteobacteria</taxon>
        <taxon>Sphingomonadales</taxon>
        <taxon>Sphingomonadaceae</taxon>
        <taxon>Rhizorhabdus</taxon>
    </lineage>
</organism>
<keyword evidence="5" id="KW-1185">Reference proteome</keyword>
<dbReference type="PANTHER" id="PTHR43004:SF8">
    <property type="entry name" value="FAD-BINDING DOMAIN-CONTAINING PROTEIN-RELATED"/>
    <property type="match status" value="1"/>
</dbReference>
<dbReference type="AlphaFoldDB" id="A0A9J9LEU2"/>
<dbReference type="GO" id="GO:0071949">
    <property type="term" value="F:FAD binding"/>
    <property type="evidence" value="ECO:0007669"/>
    <property type="project" value="InterPro"/>
</dbReference>
<dbReference type="InterPro" id="IPR002938">
    <property type="entry name" value="FAD-bd"/>
</dbReference>
<accession>A0A9J9LEU2</accession>
<keyword evidence="4" id="KW-0560">Oxidoreductase</keyword>
<evidence type="ECO:0000259" key="3">
    <source>
        <dbReference type="Pfam" id="PF01494"/>
    </source>
</evidence>
<keyword evidence="4" id="KW-0503">Monooxygenase</keyword>
<dbReference type="KEGG" id="swi:Swit_3045"/>
<dbReference type="EMBL" id="CP000699">
    <property type="protein sequence ID" value="ABQ69395.1"/>
    <property type="molecule type" value="Genomic_DNA"/>
</dbReference>
<dbReference type="SUPFAM" id="SSF51905">
    <property type="entry name" value="FAD/NAD(P)-binding domain"/>
    <property type="match status" value="1"/>
</dbReference>
<gene>
    <name evidence="4" type="ordered locus">Swit_3045</name>
</gene>
<evidence type="ECO:0000313" key="5">
    <source>
        <dbReference type="Proteomes" id="UP000001989"/>
    </source>
</evidence>
<dbReference type="PANTHER" id="PTHR43004">
    <property type="entry name" value="TRK SYSTEM POTASSIUM UPTAKE PROTEIN"/>
    <property type="match status" value="1"/>
</dbReference>
<keyword evidence="2" id="KW-0274">FAD</keyword>
<dbReference type="PRINTS" id="PR00420">
    <property type="entry name" value="RNGMNOXGNASE"/>
</dbReference>
<evidence type="ECO:0000313" key="4">
    <source>
        <dbReference type="EMBL" id="ABQ69395.1"/>
    </source>
</evidence>
<dbReference type="Gene3D" id="3.40.30.120">
    <property type="match status" value="1"/>
</dbReference>
<dbReference type="OrthoDB" id="9791689at2"/>
<dbReference type="Gene3D" id="3.50.50.60">
    <property type="entry name" value="FAD/NAD(P)-binding domain"/>
    <property type="match status" value="1"/>
</dbReference>
<dbReference type="InterPro" id="IPR050641">
    <property type="entry name" value="RIFMO-like"/>
</dbReference>
<reference evidence="4 5" key="1">
    <citation type="journal article" date="2010" name="J. Bacteriol.">
        <title>Genome sequence of the dioxin-mineralizing bacterium Sphingomonas wittichii RW1.</title>
        <authorList>
            <person name="Miller T.R."/>
            <person name="Delcher A.L."/>
            <person name="Salzberg S.L."/>
            <person name="Saunders E."/>
            <person name="Detter J.C."/>
            <person name="Halden R.U."/>
        </authorList>
    </citation>
    <scope>NUCLEOTIDE SEQUENCE [LARGE SCALE GENOMIC DNA]</scope>
    <source>
        <strain evidence="5">DSM 6014 / CCUG 31198 / JCM 15750 / NBRC 105917 / EY 4224 / RW1</strain>
    </source>
</reference>
<protein>
    <submittedName>
        <fullName evidence="4">Monooxygenase, FAD-binding</fullName>
    </submittedName>
</protein>
<dbReference type="Pfam" id="PF21274">
    <property type="entry name" value="Rng_hyd_C"/>
    <property type="match status" value="1"/>
</dbReference>
<evidence type="ECO:0000256" key="2">
    <source>
        <dbReference type="ARBA" id="ARBA00022827"/>
    </source>
</evidence>
<feature type="domain" description="FAD-binding" evidence="3">
    <location>
        <begin position="6"/>
        <end position="369"/>
    </location>
</feature>
<dbReference type="Pfam" id="PF01494">
    <property type="entry name" value="FAD_binding_3"/>
    <property type="match status" value="1"/>
</dbReference>
<keyword evidence="1" id="KW-0285">Flavoprotein</keyword>
<evidence type="ECO:0000256" key="1">
    <source>
        <dbReference type="ARBA" id="ARBA00022630"/>
    </source>
</evidence>